<dbReference type="AlphaFoldDB" id="A0A839UG62"/>
<reference evidence="2 3" key="1">
    <citation type="submission" date="2020-08" db="EMBL/GenBank/DDBJ databases">
        <title>Genomic Encyclopedia of Type Strains, Phase III (KMG-III): the genomes of soil and plant-associated and newly described type strains.</title>
        <authorList>
            <person name="Whitman W."/>
        </authorList>
    </citation>
    <scope>NUCLEOTIDE SEQUENCE [LARGE SCALE GENOMIC DNA]</scope>
    <source>
        <strain evidence="2 3">CECT 8571</strain>
    </source>
</reference>
<keyword evidence="1" id="KW-0812">Transmembrane</keyword>
<feature type="transmembrane region" description="Helical" evidence="1">
    <location>
        <begin position="32"/>
        <end position="53"/>
    </location>
</feature>
<dbReference type="RefSeq" id="WP_183907418.1">
    <property type="nucleotide sequence ID" value="NZ_JACHXZ010000001.1"/>
</dbReference>
<dbReference type="Proteomes" id="UP000559987">
    <property type="component" value="Unassembled WGS sequence"/>
</dbReference>
<dbReference type="InterPro" id="IPR021444">
    <property type="entry name" value="DUF3094"/>
</dbReference>
<evidence type="ECO:0000313" key="3">
    <source>
        <dbReference type="Proteomes" id="UP000559987"/>
    </source>
</evidence>
<keyword evidence="3" id="KW-1185">Reference proteome</keyword>
<gene>
    <name evidence="2" type="ORF">FHS30_000210</name>
</gene>
<dbReference type="EMBL" id="JACHXZ010000001">
    <property type="protein sequence ID" value="MBB3167034.1"/>
    <property type="molecule type" value="Genomic_DNA"/>
</dbReference>
<evidence type="ECO:0000313" key="2">
    <source>
        <dbReference type="EMBL" id="MBB3167034.1"/>
    </source>
</evidence>
<proteinExistence type="predicted"/>
<evidence type="ECO:0000256" key="1">
    <source>
        <dbReference type="SAM" id="Phobius"/>
    </source>
</evidence>
<dbReference type="Pfam" id="PF11293">
    <property type="entry name" value="DUF3094"/>
    <property type="match status" value="1"/>
</dbReference>
<keyword evidence="1" id="KW-0472">Membrane</keyword>
<keyword evidence="1" id="KW-1133">Transmembrane helix</keyword>
<evidence type="ECO:0008006" key="4">
    <source>
        <dbReference type="Google" id="ProtNLM"/>
    </source>
</evidence>
<comment type="caution">
    <text evidence="2">The sequence shown here is derived from an EMBL/GenBank/DDBJ whole genome shotgun (WGS) entry which is preliminary data.</text>
</comment>
<protein>
    <recommendedName>
        <fullName evidence="4">DUF3094 domain-containing protein</fullName>
    </recommendedName>
</protein>
<accession>A0A839UG62</accession>
<name>A0A839UG62_9GAMM</name>
<organism evidence="2 3">
    <name type="scientific">Simiduia aestuariiviva</name>
    <dbReference type="NCBI Taxonomy" id="1510459"/>
    <lineage>
        <taxon>Bacteria</taxon>
        <taxon>Pseudomonadati</taxon>
        <taxon>Pseudomonadota</taxon>
        <taxon>Gammaproteobacteria</taxon>
        <taxon>Cellvibrionales</taxon>
        <taxon>Cellvibrionaceae</taxon>
        <taxon>Simiduia</taxon>
    </lineage>
</organism>
<sequence length="59" mass="6530">MAAQLSPEDQARVDSVISSGVNDVERKPFRPWLLLAIILMVLTVLSGISYFLAWQQGVV</sequence>